<evidence type="ECO:0000256" key="2">
    <source>
        <dbReference type="SAM" id="Phobius"/>
    </source>
</evidence>
<feature type="region of interest" description="Disordered" evidence="1">
    <location>
        <begin position="1208"/>
        <end position="1251"/>
    </location>
</feature>
<organism evidence="3 4">
    <name type="scientific">Edaphochlamys debaryana</name>
    <dbReference type="NCBI Taxonomy" id="47281"/>
    <lineage>
        <taxon>Eukaryota</taxon>
        <taxon>Viridiplantae</taxon>
        <taxon>Chlorophyta</taxon>
        <taxon>core chlorophytes</taxon>
        <taxon>Chlorophyceae</taxon>
        <taxon>CS clade</taxon>
        <taxon>Chlamydomonadales</taxon>
        <taxon>Chlamydomonadales incertae sedis</taxon>
        <taxon>Edaphochlamys</taxon>
    </lineage>
</organism>
<feature type="transmembrane region" description="Helical" evidence="2">
    <location>
        <begin position="859"/>
        <end position="884"/>
    </location>
</feature>
<comment type="caution">
    <text evidence="3">The sequence shown here is derived from an EMBL/GenBank/DDBJ whole genome shotgun (WGS) entry which is preliminary data.</text>
</comment>
<name>A0A835Y1Q8_9CHLO</name>
<keyword evidence="4" id="KW-1185">Reference proteome</keyword>
<evidence type="ECO:0000313" key="4">
    <source>
        <dbReference type="Proteomes" id="UP000612055"/>
    </source>
</evidence>
<dbReference type="EMBL" id="JAEHOE010000057">
    <property type="protein sequence ID" value="KAG2490940.1"/>
    <property type="molecule type" value="Genomic_DNA"/>
</dbReference>
<feature type="compositionally biased region" description="Pro residues" evidence="1">
    <location>
        <begin position="550"/>
        <end position="640"/>
    </location>
</feature>
<feature type="compositionally biased region" description="Pro residues" evidence="1">
    <location>
        <begin position="815"/>
        <end position="828"/>
    </location>
</feature>
<feature type="compositionally biased region" description="Low complexity" evidence="1">
    <location>
        <begin position="527"/>
        <end position="538"/>
    </location>
</feature>
<protein>
    <submittedName>
        <fullName evidence="3">Uncharacterized protein</fullName>
    </submittedName>
</protein>
<keyword evidence="2" id="KW-0472">Membrane</keyword>
<accession>A0A835Y1Q8</accession>
<proteinExistence type="predicted"/>
<sequence>MLLLDRFVSQGAFSVPADSTLELRSMSLLLAQPPEFNAGTMLDHVFNVAAGARVVLTDVTVYVAKGHMNDFITNFCDPEIWEYTTEIKVLDGDVIYTTGSMPLRAESGVRASLTNVNFTIPGGAPKLCAAMPIPAGPGGDASLLRNAAQELQRSTKTTILLSLMDSVQLDNSTWQQLSLRVGVELGIYGRPTGLPTAIDFGGVESAFLVNPTTELGGRLVFKNLTLLGLPYASSVVAASDLMATFLHVGQINIDPNTDIEPALMALHSTLVLPDAEVAWWRTVGSSSNPGSTPRSVPDLWPIVLDAAREDGSVTYFLIGNNAGTPEIKLTHVTLLPFSRFSGSRSQAAAQAAASWPLAAGLGLTEATAGTIELGRYELMQASPLESLQDCRTGEIDTLWAPSDGGAARSLGVPAAALTGRDSILAAEDPSLGSRFFAMNGGASCKVAGLPLAVGRRRTFYDMRGSNVSLFIPPGSNLTLENMVLYNLPPSGSNLVPDARRLLRAGADTEEGAAEAAWEEQGGSGRLGEAAATEAAGAGSLRRLLQGPQEPITPPASPPPLLPDYPRYPPRPPRSPRPPPSPLPPVAPPTRPIAPPSPPSPPSPPPSPPFPSPPPSPPPFPSLPPSPPPPSPPPAPPPPPPPPVLVSTLTVLGMPLWNFDFNRTGANQLFLKNVTLVISQDELSLTLRMLERVGGLPSALTGGRRLNRRSLLQDPSSTADPPSPPPSPPTPPFPDPRYIPSEILWSCPFAQLITFARGSVVRSYTQNTIVFDTVQNLGWAGTDVVVTSVLPADAPTKQLEPSATLKMGLSTLEAACPPPAPVESDAPPPRRFRPPLSELQTDTGSGGSPSSSSSDSKNDYLPWMIPVVVCVPLLLIAVFGAAFIYNKRKREEEAARHAEREALKEAGILGLGMKSYDANRQSRPRVVQSMSAAVQGGGRHPQATRHMSTTSHYAAGSPMLYSPRRGPADRYASSPTVGVHVSAPLHDGRPPPLEIPHGLDPHQLATGGSMLLAAHVTPRTAPEQPKRAQHSWTAAFASVTGRMSRTSAPRSPAYGVASPTGPGPRPSMPAYHGDTEGDDPASPPYARGRASPGRTSPAKLMASIFRRGESTGGAAGGGGGNAMSAAAAAAVAAAAAAPLAGGGRAGGRGGGGGSAPTSPPYAAHETVHEEEEGLVAHEHVEVGLREAPLSPDGAPGYGEAPYAALGAGGDVDGAPLASGAGLTAAGLGEASSSPSAAHGAGRPGLGGSGHGR</sequence>
<keyword evidence="2" id="KW-1133">Transmembrane helix</keyword>
<keyword evidence="2" id="KW-0812">Transmembrane</keyword>
<dbReference type="OrthoDB" id="552376at2759"/>
<feature type="compositionally biased region" description="Pro residues" evidence="1">
    <location>
        <begin position="720"/>
        <end position="734"/>
    </location>
</feature>
<feature type="region of interest" description="Disordered" evidence="1">
    <location>
        <begin position="1040"/>
        <end position="1095"/>
    </location>
</feature>
<dbReference type="AlphaFoldDB" id="A0A835Y1Q8"/>
<gene>
    <name evidence="3" type="ORF">HYH03_010617</name>
</gene>
<feature type="region of interest" description="Disordered" evidence="1">
    <location>
        <begin position="510"/>
        <end position="640"/>
    </location>
</feature>
<feature type="compositionally biased region" description="Low complexity" evidence="1">
    <location>
        <begin position="1211"/>
        <end position="1239"/>
    </location>
</feature>
<feature type="region of interest" description="Disordered" evidence="1">
    <location>
        <begin position="813"/>
        <end position="855"/>
    </location>
</feature>
<evidence type="ECO:0000256" key="1">
    <source>
        <dbReference type="SAM" id="MobiDB-lite"/>
    </source>
</evidence>
<feature type="compositionally biased region" description="Gly residues" evidence="1">
    <location>
        <begin position="1240"/>
        <end position="1251"/>
    </location>
</feature>
<feature type="region of interest" description="Disordered" evidence="1">
    <location>
        <begin position="711"/>
        <end position="734"/>
    </location>
</feature>
<evidence type="ECO:0000313" key="3">
    <source>
        <dbReference type="EMBL" id="KAG2490940.1"/>
    </source>
</evidence>
<reference evidence="3" key="1">
    <citation type="journal article" date="2020" name="bioRxiv">
        <title>Comparative genomics of Chlamydomonas.</title>
        <authorList>
            <person name="Craig R.J."/>
            <person name="Hasan A.R."/>
            <person name="Ness R.W."/>
            <person name="Keightley P.D."/>
        </authorList>
    </citation>
    <scope>NUCLEOTIDE SEQUENCE</scope>
    <source>
        <strain evidence="3">CCAP 11/70</strain>
    </source>
</reference>
<dbReference type="PRINTS" id="PR01217">
    <property type="entry name" value="PRICHEXTENSN"/>
</dbReference>
<dbReference type="Proteomes" id="UP000612055">
    <property type="component" value="Unassembled WGS sequence"/>
</dbReference>
<feature type="compositionally biased region" description="Gly residues" evidence="1">
    <location>
        <begin position="1142"/>
        <end position="1153"/>
    </location>
</feature>
<feature type="region of interest" description="Disordered" evidence="1">
    <location>
        <begin position="1142"/>
        <end position="1168"/>
    </location>
</feature>